<dbReference type="Pfam" id="PF06672">
    <property type="entry name" value="DUF1175"/>
    <property type="match status" value="1"/>
</dbReference>
<protein>
    <submittedName>
        <fullName evidence="2">Uncharacterized conserved protein YfaT, DUF1175 family</fullName>
    </submittedName>
</protein>
<feature type="transmembrane region" description="Helical" evidence="1">
    <location>
        <begin position="12"/>
        <end position="30"/>
    </location>
</feature>
<gene>
    <name evidence="2" type="ORF">SAMN04488588_0692</name>
</gene>
<dbReference type="AlphaFoldDB" id="A0A1G6JZY6"/>
<dbReference type="Proteomes" id="UP000199322">
    <property type="component" value="Unassembled WGS sequence"/>
</dbReference>
<proteinExistence type="predicted"/>
<accession>A0A1G6JZY6</accession>
<organism evidence="2 3">
    <name type="scientific">Geotoga petraea</name>
    <dbReference type="NCBI Taxonomy" id="28234"/>
    <lineage>
        <taxon>Bacteria</taxon>
        <taxon>Thermotogati</taxon>
        <taxon>Thermotogota</taxon>
        <taxon>Thermotogae</taxon>
        <taxon>Petrotogales</taxon>
        <taxon>Petrotogaceae</taxon>
        <taxon>Geotoga</taxon>
    </lineage>
</organism>
<evidence type="ECO:0000313" key="2">
    <source>
        <dbReference type="EMBL" id="SDC24369.1"/>
    </source>
</evidence>
<dbReference type="EMBL" id="FMYV01000002">
    <property type="protein sequence ID" value="SDC24369.1"/>
    <property type="molecule type" value="Genomic_DNA"/>
</dbReference>
<dbReference type="STRING" id="28234.SAMN04488588_0692"/>
<keyword evidence="1" id="KW-1133">Transmembrane helix</keyword>
<reference evidence="2 3" key="1">
    <citation type="submission" date="2016-10" db="EMBL/GenBank/DDBJ databases">
        <authorList>
            <person name="de Groot N.N."/>
        </authorList>
    </citation>
    <scope>NUCLEOTIDE SEQUENCE [LARGE SCALE GENOMIC DNA]</scope>
    <source>
        <strain evidence="2 3">WG14</strain>
    </source>
</reference>
<sequence length="255" mass="30478">MNKRNTLKSLTIILLMLSIIIFVYIIFYDYNDIYKIELNDHNNNNYLDILELNIEDSKSFYLWFSNIIINVVNNDMKIPDSYSDCAGLIRYAYKESLKKHDQTWIKETGYKGNIFKDIKKYNYPEIPFIGTDIFYLGEDIFVKKNYSNFASARYLVEFNMDYLGSNIVNIKTGDILAFFHPYDIEYPYHLMVYIEQNRERYVIYHTGPISENNPGELRLTNFEDLKYADPSWIANKENKNFLGFYRFKILSDNYE</sequence>
<dbReference type="InterPro" id="IPR009558">
    <property type="entry name" value="DUF1175"/>
</dbReference>
<evidence type="ECO:0000256" key="1">
    <source>
        <dbReference type="SAM" id="Phobius"/>
    </source>
</evidence>
<evidence type="ECO:0000313" key="3">
    <source>
        <dbReference type="Proteomes" id="UP000199322"/>
    </source>
</evidence>
<keyword evidence="1" id="KW-0812">Transmembrane</keyword>
<dbReference type="RefSeq" id="WP_167848965.1">
    <property type="nucleotide sequence ID" value="NZ_FMYV01000002.1"/>
</dbReference>
<keyword evidence="1" id="KW-0472">Membrane</keyword>
<name>A0A1G6JZY6_9BACT</name>
<keyword evidence="3" id="KW-1185">Reference proteome</keyword>